<dbReference type="Gene3D" id="3.60.15.10">
    <property type="entry name" value="Ribonuclease Z/Hydroxyacylglutathione hydrolase-like"/>
    <property type="match status" value="1"/>
</dbReference>
<keyword evidence="2" id="KW-0378">Hydrolase</keyword>
<dbReference type="InterPro" id="IPR036866">
    <property type="entry name" value="RibonucZ/Hydroxyglut_hydro"/>
</dbReference>
<name>A0A6J4QAI2_9BACT</name>
<gene>
    <name evidence="2" type="ORF">AVDCRST_MAG64-3757</name>
</gene>
<organism evidence="2">
    <name type="scientific">uncultured Phycisphaerae bacterium</name>
    <dbReference type="NCBI Taxonomy" id="904963"/>
    <lineage>
        <taxon>Bacteria</taxon>
        <taxon>Pseudomonadati</taxon>
        <taxon>Planctomycetota</taxon>
        <taxon>Phycisphaerae</taxon>
        <taxon>environmental samples</taxon>
    </lineage>
</organism>
<reference evidence="2" key="1">
    <citation type="submission" date="2020-02" db="EMBL/GenBank/DDBJ databases">
        <authorList>
            <person name="Meier V. D."/>
        </authorList>
    </citation>
    <scope>NUCLEOTIDE SEQUENCE</scope>
    <source>
        <strain evidence="2">AVDCRST_MAG64</strain>
    </source>
</reference>
<proteinExistence type="predicted"/>
<dbReference type="SUPFAM" id="SSF56281">
    <property type="entry name" value="Metallo-hydrolase/oxidoreductase"/>
    <property type="match status" value="1"/>
</dbReference>
<protein>
    <submittedName>
        <fullName evidence="2">Ribonuclease Z</fullName>
        <ecNumber evidence="2">3.1.26.11</ecNumber>
    </submittedName>
</protein>
<dbReference type="EMBL" id="CADCUQ010000869">
    <property type="protein sequence ID" value="CAA9435206.1"/>
    <property type="molecule type" value="Genomic_DNA"/>
</dbReference>
<dbReference type="Pfam" id="PF23023">
    <property type="entry name" value="Anti-Pycsar_Apyc1"/>
    <property type="match status" value="1"/>
</dbReference>
<evidence type="ECO:0000313" key="2">
    <source>
        <dbReference type="EMBL" id="CAA9435206.1"/>
    </source>
</evidence>
<feature type="non-terminal residue" evidence="2">
    <location>
        <position position="125"/>
    </location>
</feature>
<dbReference type="PANTHER" id="PTHR46018:SF2">
    <property type="entry name" value="ZINC PHOSPHODIESTERASE ELAC PROTEIN 1"/>
    <property type="match status" value="1"/>
</dbReference>
<feature type="compositionally biased region" description="Low complexity" evidence="1">
    <location>
        <begin position="33"/>
        <end position="45"/>
    </location>
</feature>
<dbReference type="PANTHER" id="PTHR46018">
    <property type="entry name" value="ZINC PHOSPHODIESTERASE ELAC PROTEIN 1"/>
    <property type="match status" value="1"/>
</dbReference>
<sequence length="125" mass="12915">MGRLGGTRSGGAGPIQCVAAGLIVGYDSDDGATRPAARMSRAARAPQTRPAGPNMKLTFLGTGSAFTLANYQSNMLLEDSGKRLLIDCGGDARHAMAAAGYKAADVDALYVSHLHADHIGGIEWL</sequence>
<dbReference type="EC" id="3.1.26.11" evidence="2"/>
<accession>A0A6J4QAI2</accession>
<evidence type="ECO:0000256" key="1">
    <source>
        <dbReference type="SAM" id="MobiDB-lite"/>
    </source>
</evidence>
<dbReference type="AlphaFoldDB" id="A0A6J4QAI2"/>
<dbReference type="GO" id="GO:0046872">
    <property type="term" value="F:metal ion binding"/>
    <property type="evidence" value="ECO:0007669"/>
    <property type="project" value="UniProtKB-KW"/>
</dbReference>
<feature type="region of interest" description="Disordered" evidence="1">
    <location>
        <begin position="32"/>
        <end position="54"/>
    </location>
</feature>
<dbReference type="GO" id="GO:0042781">
    <property type="term" value="F:3'-tRNA processing endoribonuclease activity"/>
    <property type="evidence" value="ECO:0007669"/>
    <property type="project" value="UniProtKB-EC"/>
</dbReference>